<dbReference type="SUPFAM" id="SSF56322">
    <property type="entry name" value="ADC synthase"/>
    <property type="match status" value="1"/>
</dbReference>
<dbReference type="InterPro" id="IPR001544">
    <property type="entry name" value="Aminotrans_IV"/>
</dbReference>
<dbReference type="PANTHER" id="PTHR11236">
    <property type="entry name" value="AMINOBENZOATE/ANTHRANILATE SYNTHASE"/>
    <property type="match status" value="1"/>
</dbReference>
<evidence type="ECO:0000313" key="2">
    <source>
        <dbReference type="EMBL" id="MCW7463278.1"/>
    </source>
</evidence>
<protein>
    <submittedName>
        <fullName evidence="2">Bifunctional anthranilate synthase component I family protein/class IV aminotransferase</fullName>
    </submittedName>
</protein>
<dbReference type="PANTHER" id="PTHR11236:SF50">
    <property type="entry name" value="AMINODEOXYCHORISMATE SYNTHASE COMPONENT 1"/>
    <property type="match status" value="1"/>
</dbReference>
<proteinExistence type="predicted"/>
<dbReference type="InterPro" id="IPR005801">
    <property type="entry name" value="ADC_synthase"/>
</dbReference>
<dbReference type="Proteomes" id="UP001209737">
    <property type="component" value="Unassembled WGS sequence"/>
</dbReference>
<dbReference type="EMBL" id="JAMQPV010000002">
    <property type="protein sequence ID" value="MCW7463278.1"/>
    <property type="molecule type" value="Genomic_DNA"/>
</dbReference>
<comment type="caution">
    <text evidence="2">The sequence shown here is derived from an EMBL/GenBank/DDBJ whole genome shotgun (WGS) entry which is preliminary data.</text>
</comment>
<dbReference type="InterPro" id="IPR036038">
    <property type="entry name" value="Aminotransferase-like"/>
</dbReference>
<feature type="domain" description="Chorismate-utilising enzyme C-terminal" evidence="1">
    <location>
        <begin position="136"/>
        <end position="398"/>
    </location>
</feature>
<dbReference type="InterPro" id="IPR043132">
    <property type="entry name" value="BCAT-like_C"/>
</dbReference>
<sequence>MPWIQFEENYRNLGGLLFEDCVTEPGYTISDHYFDPIEEIQVKLYRNQNLKGQIQSVFDRLDLERKKGNYPCGILNYELGYHFIEGLDLESSPLKEGTSLLHITIFQNKKRFKYKNPHPKVETSVSISNPKPKWTKDEYTKQWNKTLEYLKLGESYELNLCFPVELQINGDLFSFYQNLKAKQKTKFSVFYPYERKNKTIVSLSPELFFEVQGEIITTEPMKGTIVRGNTREDDQKNFLHLQTSEKERAENVMITDLYRNDLGRIAKQGTVEVEELFSIRGLSTVWQMVSKVTAKLDKPFSWNTVLSSLFPSGSVIGAPKRNSYELLRSLEVGNRGVYTGVFFTSEETNHVPWIRASVTIRTLETDSIGETHNAVYGIGSGVTVLSTPKEEYEECLSKLKVLTSPIPPNFQILETLKLSNGKIFLKEHHGNRIESTAKRFGFSFSKTKLEDTFHKIETEVTGKVRIRLLLDEEGNFHWESTSLPKRSIRASISLGFAKEPINSDDVFLYHKTTNRSVYNQLTEDCKGLGIDDCILFDKDGRVLETTIRNLFYKEKGKWYTPSLDTGGLPGVFRERLLQKNWVKVKPTSKDDLLNAEAILVGNSVRGFERVTLIIR</sequence>
<organism evidence="2 3">
    <name type="scientific">Leptospira limi</name>
    <dbReference type="NCBI Taxonomy" id="2950023"/>
    <lineage>
        <taxon>Bacteria</taxon>
        <taxon>Pseudomonadati</taxon>
        <taxon>Spirochaetota</taxon>
        <taxon>Spirochaetia</taxon>
        <taxon>Leptospirales</taxon>
        <taxon>Leptospiraceae</taxon>
        <taxon>Leptospira</taxon>
    </lineage>
</organism>
<dbReference type="Pfam" id="PF01063">
    <property type="entry name" value="Aminotran_4"/>
    <property type="match status" value="1"/>
</dbReference>
<dbReference type="Gene3D" id="3.20.10.10">
    <property type="entry name" value="D-amino Acid Aminotransferase, subunit A, domain 2"/>
    <property type="match status" value="1"/>
</dbReference>
<dbReference type="InterPro" id="IPR019999">
    <property type="entry name" value="Anth_synth_I-like"/>
</dbReference>
<name>A0ABT3M0Y3_9LEPT</name>
<dbReference type="Pfam" id="PF00425">
    <property type="entry name" value="Chorismate_bind"/>
    <property type="match status" value="1"/>
</dbReference>
<reference evidence="2 3" key="1">
    <citation type="submission" date="2022-06" db="EMBL/GenBank/DDBJ databases">
        <title>Leptospira isolates from biofilms formed at urban environments.</title>
        <authorList>
            <person name="Ribeiro P.S."/>
            <person name="Sousa T."/>
            <person name="Carvalho N."/>
            <person name="Aburjaile F."/>
            <person name="Neves F."/>
            <person name="Oliveira D."/>
            <person name="Blanco L."/>
            <person name="Lima J."/>
            <person name="Costa F."/>
            <person name="Brenig B."/>
            <person name="Soares S."/>
            <person name="Ramos R."/>
            <person name="Goes-Neto A."/>
            <person name="Matiuzzi M."/>
            <person name="Azevedo V."/>
            <person name="Ristow P."/>
        </authorList>
    </citation>
    <scope>NUCLEOTIDE SEQUENCE [LARGE SCALE GENOMIC DNA]</scope>
    <source>
        <strain evidence="2 3">VSF25</strain>
    </source>
</reference>
<gene>
    <name evidence="2" type="ORF">ND812_14365</name>
</gene>
<dbReference type="GO" id="GO:0008483">
    <property type="term" value="F:transaminase activity"/>
    <property type="evidence" value="ECO:0007669"/>
    <property type="project" value="UniProtKB-KW"/>
</dbReference>
<dbReference type="InterPro" id="IPR043131">
    <property type="entry name" value="BCAT-like_N"/>
</dbReference>
<dbReference type="SUPFAM" id="SSF56752">
    <property type="entry name" value="D-aminoacid aminotransferase-like PLP-dependent enzymes"/>
    <property type="match status" value="1"/>
</dbReference>
<evidence type="ECO:0000259" key="1">
    <source>
        <dbReference type="Pfam" id="PF00425"/>
    </source>
</evidence>
<keyword evidence="2" id="KW-0032">Aminotransferase</keyword>
<accession>A0ABT3M0Y3</accession>
<dbReference type="Gene3D" id="3.60.120.10">
    <property type="entry name" value="Anthranilate synthase"/>
    <property type="match status" value="1"/>
</dbReference>
<evidence type="ECO:0000313" key="3">
    <source>
        <dbReference type="Proteomes" id="UP001209737"/>
    </source>
</evidence>
<dbReference type="InterPro" id="IPR015890">
    <property type="entry name" value="Chorismate_C"/>
</dbReference>
<keyword evidence="2" id="KW-0808">Transferase</keyword>
<keyword evidence="3" id="KW-1185">Reference proteome</keyword>
<dbReference type="Gene3D" id="3.30.470.10">
    <property type="match status" value="1"/>
</dbReference>